<keyword evidence="2" id="KW-1133">Transmembrane helix</keyword>
<evidence type="ECO:0000256" key="2">
    <source>
        <dbReference type="SAM" id="Phobius"/>
    </source>
</evidence>
<proteinExistence type="predicted"/>
<dbReference type="InterPro" id="IPR046253">
    <property type="entry name" value="DUF6286"/>
</dbReference>
<dbReference type="AlphaFoldDB" id="A0A239H959"/>
<evidence type="ECO:0000313" key="5">
    <source>
        <dbReference type="Proteomes" id="UP000198282"/>
    </source>
</evidence>
<gene>
    <name evidence="4" type="ORF">SAMN05216276_101610</name>
</gene>
<keyword evidence="2" id="KW-0472">Membrane</keyword>
<keyword evidence="5" id="KW-1185">Reference proteome</keyword>
<feature type="domain" description="DUF6286" evidence="3">
    <location>
        <begin position="134"/>
        <end position="238"/>
    </location>
</feature>
<dbReference type="Proteomes" id="UP000198282">
    <property type="component" value="Unassembled WGS sequence"/>
</dbReference>
<evidence type="ECO:0000313" key="4">
    <source>
        <dbReference type="EMBL" id="SNS77897.1"/>
    </source>
</evidence>
<evidence type="ECO:0000259" key="3">
    <source>
        <dbReference type="Pfam" id="PF19803"/>
    </source>
</evidence>
<feature type="region of interest" description="Disordered" evidence="1">
    <location>
        <begin position="1"/>
        <end position="33"/>
    </location>
</feature>
<accession>A0A239H959</accession>
<keyword evidence="2" id="KW-0812">Transmembrane</keyword>
<sequence>MTVPASGPSDVPASGPPDMVPGMRNTDEINTQEMPTAPGAELTEQPVPPVPAGVPRNASADRAAVKAFRPRRVIPSVITAILMLVIGGLVAAEVISALLGNPLRLVPYDRVLGWASSTSWDDPSVLMGALVPALLGLLLVLLALIPGRPRLIPVRTGDKDLIIGMRPKGFAHALTHAAEQVQGVDHARVRVLGRTAHVKADSFLRDTTGVADAVRQAVTARIATLSPVRDHSVRVKLREKGERS</sequence>
<dbReference type="EMBL" id="FZOD01000016">
    <property type="protein sequence ID" value="SNS77897.1"/>
    <property type="molecule type" value="Genomic_DNA"/>
</dbReference>
<protein>
    <recommendedName>
        <fullName evidence="3">DUF6286 domain-containing protein</fullName>
    </recommendedName>
</protein>
<evidence type="ECO:0000256" key="1">
    <source>
        <dbReference type="SAM" id="MobiDB-lite"/>
    </source>
</evidence>
<feature type="transmembrane region" description="Helical" evidence="2">
    <location>
        <begin position="125"/>
        <end position="145"/>
    </location>
</feature>
<reference evidence="4 5" key="1">
    <citation type="submission" date="2017-06" db="EMBL/GenBank/DDBJ databases">
        <authorList>
            <person name="Kim H.J."/>
            <person name="Triplett B.A."/>
        </authorList>
    </citation>
    <scope>NUCLEOTIDE SEQUENCE [LARGE SCALE GENOMIC DNA]</scope>
    <source>
        <strain evidence="4 5">CGMCC 4.2132</strain>
    </source>
</reference>
<name>A0A239H959_9ACTN</name>
<feature type="transmembrane region" description="Helical" evidence="2">
    <location>
        <begin position="77"/>
        <end position="99"/>
    </location>
</feature>
<dbReference type="Pfam" id="PF19803">
    <property type="entry name" value="DUF6286"/>
    <property type="match status" value="1"/>
</dbReference>
<organism evidence="4 5">
    <name type="scientific">Streptosporangium subroseum</name>
    <dbReference type="NCBI Taxonomy" id="106412"/>
    <lineage>
        <taxon>Bacteria</taxon>
        <taxon>Bacillati</taxon>
        <taxon>Actinomycetota</taxon>
        <taxon>Actinomycetes</taxon>
        <taxon>Streptosporangiales</taxon>
        <taxon>Streptosporangiaceae</taxon>
        <taxon>Streptosporangium</taxon>
    </lineage>
</organism>